<dbReference type="InterPro" id="IPR021475">
    <property type="entry name" value="Pants/Emi1-like"/>
</dbReference>
<feature type="region of interest" description="Disordered" evidence="1">
    <location>
        <begin position="1"/>
        <end position="94"/>
    </location>
</feature>
<dbReference type="PANTHER" id="PTHR28052">
    <property type="entry name" value="UPF0545 PROTEIN C22ORF39"/>
    <property type="match status" value="1"/>
</dbReference>
<dbReference type="PANTHER" id="PTHR28052:SF1">
    <property type="entry name" value="UPF0545 PROTEIN C22ORF39"/>
    <property type="match status" value="1"/>
</dbReference>
<gene>
    <name evidence="2" type="ORF">FB567DRAFT_486985</name>
</gene>
<dbReference type="Pfam" id="PF11326">
    <property type="entry name" value="PANTS-like"/>
    <property type="match status" value="1"/>
</dbReference>
<name>A0A8K0REC9_9PLEO</name>
<evidence type="ECO:0000256" key="1">
    <source>
        <dbReference type="SAM" id="MobiDB-lite"/>
    </source>
</evidence>
<evidence type="ECO:0000313" key="3">
    <source>
        <dbReference type="Proteomes" id="UP000813461"/>
    </source>
</evidence>
<keyword evidence="3" id="KW-1185">Reference proteome</keyword>
<proteinExistence type="predicted"/>
<dbReference type="AlphaFoldDB" id="A0A8K0REC9"/>
<accession>A0A8K0REC9</accession>
<evidence type="ECO:0000313" key="2">
    <source>
        <dbReference type="EMBL" id="KAH7092970.1"/>
    </source>
</evidence>
<organism evidence="2 3">
    <name type="scientific">Paraphoma chrysanthemicola</name>
    <dbReference type="NCBI Taxonomy" id="798071"/>
    <lineage>
        <taxon>Eukaryota</taxon>
        <taxon>Fungi</taxon>
        <taxon>Dikarya</taxon>
        <taxon>Ascomycota</taxon>
        <taxon>Pezizomycotina</taxon>
        <taxon>Dothideomycetes</taxon>
        <taxon>Pleosporomycetidae</taxon>
        <taxon>Pleosporales</taxon>
        <taxon>Pleosporineae</taxon>
        <taxon>Phaeosphaeriaceae</taxon>
        <taxon>Paraphoma</taxon>
    </lineage>
</organism>
<comment type="caution">
    <text evidence="2">The sequence shown here is derived from an EMBL/GenBank/DDBJ whole genome shotgun (WGS) entry which is preliminary data.</text>
</comment>
<reference evidence="2" key="1">
    <citation type="journal article" date="2021" name="Nat. Commun.">
        <title>Genetic determinants of endophytism in the Arabidopsis root mycobiome.</title>
        <authorList>
            <person name="Mesny F."/>
            <person name="Miyauchi S."/>
            <person name="Thiergart T."/>
            <person name="Pickel B."/>
            <person name="Atanasova L."/>
            <person name="Karlsson M."/>
            <person name="Huettel B."/>
            <person name="Barry K.W."/>
            <person name="Haridas S."/>
            <person name="Chen C."/>
            <person name="Bauer D."/>
            <person name="Andreopoulos W."/>
            <person name="Pangilinan J."/>
            <person name="LaButti K."/>
            <person name="Riley R."/>
            <person name="Lipzen A."/>
            <person name="Clum A."/>
            <person name="Drula E."/>
            <person name="Henrissat B."/>
            <person name="Kohler A."/>
            <person name="Grigoriev I.V."/>
            <person name="Martin F.M."/>
            <person name="Hacquard S."/>
        </authorList>
    </citation>
    <scope>NUCLEOTIDE SEQUENCE</scope>
    <source>
        <strain evidence="2">MPI-SDFR-AT-0120</strain>
    </source>
</reference>
<sequence>MSWWPFSSAGADAKAQIQTHPKLDTHSQPAQESLTPASQSPPQPHLHPQQDAAPHDPDFYAAHPHLAPSTFSTTSASPHTAAQPSDTSTPLDPHLPRTMSCRAAFDSAFYCSSLGGHFNDIYRYGQLRSCSEHWNDFWFCMRVRNSYSPRDTKERMVQERYREKEERLRSGPSSEDVWRVRGEGEEVVGAFGMGGDKGRE</sequence>
<feature type="compositionally biased region" description="Polar residues" evidence="1">
    <location>
        <begin position="26"/>
        <end position="35"/>
    </location>
</feature>
<dbReference type="OrthoDB" id="2017405at2759"/>
<protein>
    <recommendedName>
        <fullName evidence="4">Early meiotic induction protein 1</fullName>
    </recommendedName>
</protein>
<feature type="compositionally biased region" description="Low complexity" evidence="1">
    <location>
        <begin position="67"/>
        <end position="85"/>
    </location>
</feature>
<dbReference type="EMBL" id="JAGMVJ010000002">
    <property type="protein sequence ID" value="KAH7092970.1"/>
    <property type="molecule type" value="Genomic_DNA"/>
</dbReference>
<evidence type="ECO:0008006" key="4">
    <source>
        <dbReference type="Google" id="ProtNLM"/>
    </source>
</evidence>
<dbReference type="Proteomes" id="UP000813461">
    <property type="component" value="Unassembled WGS sequence"/>
</dbReference>